<dbReference type="CDD" id="cd04301">
    <property type="entry name" value="NAT_SF"/>
    <property type="match status" value="1"/>
</dbReference>
<evidence type="ECO:0000259" key="1">
    <source>
        <dbReference type="PROSITE" id="PS51186"/>
    </source>
</evidence>
<feature type="domain" description="N-acetyltransferase" evidence="1">
    <location>
        <begin position="8"/>
        <end position="146"/>
    </location>
</feature>
<organism evidence="2 3">
    <name type="scientific">Morganella morganii</name>
    <name type="common">Proteus morganii</name>
    <dbReference type="NCBI Taxonomy" id="582"/>
    <lineage>
        <taxon>Bacteria</taxon>
        <taxon>Pseudomonadati</taxon>
        <taxon>Pseudomonadota</taxon>
        <taxon>Gammaproteobacteria</taxon>
        <taxon>Enterobacterales</taxon>
        <taxon>Morganellaceae</taxon>
        <taxon>Morganella</taxon>
    </lineage>
</organism>
<comment type="caution">
    <text evidence="2">The sequence shown here is derived from an EMBL/GenBank/DDBJ whole genome shotgun (WGS) entry which is preliminary data.</text>
</comment>
<name>A0A433ZZ68_MORMO</name>
<keyword evidence="2" id="KW-0808">Transferase</keyword>
<accession>A0A433ZZ68</accession>
<dbReference type="PROSITE" id="PS51186">
    <property type="entry name" value="GNAT"/>
    <property type="match status" value="1"/>
</dbReference>
<dbReference type="InterPro" id="IPR016181">
    <property type="entry name" value="Acyl_CoA_acyltransferase"/>
</dbReference>
<dbReference type="Gene3D" id="3.40.630.30">
    <property type="match status" value="1"/>
</dbReference>
<dbReference type="OrthoDB" id="5638018at2"/>
<dbReference type="AlphaFoldDB" id="A0A433ZZ68"/>
<gene>
    <name evidence="2" type="ORF">CKG00_06190</name>
</gene>
<dbReference type="GO" id="GO:0016747">
    <property type="term" value="F:acyltransferase activity, transferring groups other than amino-acyl groups"/>
    <property type="evidence" value="ECO:0007669"/>
    <property type="project" value="InterPro"/>
</dbReference>
<reference evidence="2 3" key="1">
    <citation type="submission" date="2017-08" db="EMBL/GenBank/DDBJ databases">
        <title>Draft genome sequence of pheromone producing symbiont Morganella morganii, of the female New Zealand grass grub Costelytra giveni.</title>
        <authorList>
            <person name="Laugraud A."/>
            <person name="Young S.D."/>
            <person name="Hurst M.H."/>
        </authorList>
    </citation>
    <scope>NUCLEOTIDE SEQUENCE [LARGE SCALE GENOMIC DNA]</scope>
    <source>
        <strain evidence="2 3">MMsCG</strain>
    </source>
</reference>
<dbReference type="Proteomes" id="UP000286908">
    <property type="component" value="Unassembled WGS sequence"/>
</dbReference>
<sequence>MINDRIAGDISPATEQDLAPLIAFDSIAAQEPQRREAIRGWIEQKVCFVARREGRITGYGVLHYHFFGCGFIELLMVDPALRGQGIGSTLLTALQQQCRTEKLFTSVNTSNTGMQALLLRQGFVLSGQVDNLDDGDPELFYFRRLSCKNY</sequence>
<dbReference type="EMBL" id="NRQY01000001">
    <property type="protein sequence ID" value="RUT67396.1"/>
    <property type="molecule type" value="Genomic_DNA"/>
</dbReference>
<evidence type="ECO:0000313" key="3">
    <source>
        <dbReference type="Proteomes" id="UP000286908"/>
    </source>
</evidence>
<protein>
    <submittedName>
        <fullName evidence="2">GNAT family N-acetyltransferase</fullName>
    </submittedName>
</protein>
<dbReference type="Pfam" id="PF00583">
    <property type="entry name" value="Acetyltransf_1"/>
    <property type="match status" value="1"/>
</dbReference>
<dbReference type="SUPFAM" id="SSF55729">
    <property type="entry name" value="Acyl-CoA N-acyltransferases (Nat)"/>
    <property type="match status" value="1"/>
</dbReference>
<dbReference type="InterPro" id="IPR000182">
    <property type="entry name" value="GNAT_dom"/>
</dbReference>
<proteinExistence type="predicted"/>
<evidence type="ECO:0000313" key="2">
    <source>
        <dbReference type="EMBL" id="RUT67396.1"/>
    </source>
</evidence>